<evidence type="ECO:0000256" key="5">
    <source>
        <dbReference type="ARBA" id="ARBA00023163"/>
    </source>
</evidence>
<dbReference type="InterPro" id="IPR013249">
    <property type="entry name" value="RNA_pol_sigma70_r4_t2"/>
</dbReference>
<dbReference type="GO" id="GO:0003677">
    <property type="term" value="F:DNA binding"/>
    <property type="evidence" value="ECO:0007669"/>
    <property type="project" value="UniProtKB-KW"/>
</dbReference>
<keyword evidence="9" id="KW-1185">Reference proteome</keyword>
<name>A0A1Q2SPC2_9GAMM</name>
<dbReference type="InterPro" id="IPR039425">
    <property type="entry name" value="RNA_pol_sigma-70-like"/>
</dbReference>
<proteinExistence type="inferred from homology"/>
<dbReference type="InterPro" id="IPR007627">
    <property type="entry name" value="RNA_pol_sigma70_r2"/>
</dbReference>
<dbReference type="RefSeq" id="WP_096527459.1">
    <property type="nucleotide sequence ID" value="NZ_AP014836.1"/>
</dbReference>
<dbReference type="InterPro" id="IPR036388">
    <property type="entry name" value="WH-like_DNA-bd_sf"/>
</dbReference>
<evidence type="ECO:0000256" key="2">
    <source>
        <dbReference type="ARBA" id="ARBA00023015"/>
    </source>
</evidence>
<dbReference type="InterPro" id="IPR013325">
    <property type="entry name" value="RNA_pol_sigma_r2"/>
</dbReference>
<dbReference type="PANTHER" id="PTHR43133">
    <property type="entry name" value="RNA POLYMERASE ECF-TYPE SIGMA FACTO"/>
    <property type="match status" value="1"/>
</dbReference>
<evidence type="ECO:0000259" key="7">
    <source>
        <dbReference type="Pfam" id="PF08281"/>
    </source>
</evidence>
<gene>
    <name evidence="8" type="ORF">TAO_1602</name>
</gene>
<dbReference type="InterPro" id="IPR013324">
    <property type="entry name" value="RNA_pol_sigma_r3/r4-like"/>
</dbReference>
<dbReference type="Pfam" id="PF04542">
    <property type="entry name" value="Sigma70_r2"/>
    <property type="match status" value="1"/>
</dbReference>
<dbReference type="GO" id="GO:0016987">
    <property type="term" value="F:sigma factor activity"/>
    <property type="evidence" value="ECO:0007669"/>
    <property type="project" value="UniProtKB-KW"/>
</dbReference>
<evidence type="ECO:0000313" key="9">
    <source>
        <dbReference type="Proteomes" id="UP000243679"/>
    </source>
</evidence>
<dbReference type="SUPFAM" id="SSF88659">
    <property type="entry name" value="Sigma3 and sigma4 domains of RNA polymerase sigma factors"/>
    <property type="match status" value="1"/>
</dbReference>
<dbReference type="Proteomes" id="UP000243679">
    <property type="component" value="Chromosome"/>
</dbReference>
<dbReference type="Gene3D" id="1.10.10.10">
    <property type="entry name" value="Winged helix-like DNA-binding domain superfamily/Winged helix DNA-binding domain"/>
    <property type="match status" value="1"/>
</dbReference>
<evidence type="ECO:0000313" key="8">
    <source>
        <dbReference type="EMBL" id="BAW80972.1"/>
    </source>
</evidence>
<organism evidence="8 9">
    <name type="scientific">Candidatus Nitrosoglobus terrae</name>
    <dbReference type="NCBI Taxonomy" id="1630141"/>
    <lineage>
        <taxon>Bacteria</taxon>
        <taxon>Pseudomonadati</taxon>
        <taxon>Pseudomonadota</taxon>
        <taxon>Gammaproteobacteria</taxon>
        <taxon>Chromatiales</taxon>
        <taxon>Chromatiaceae</taxon>
        <taxon>Candidatus Nitrosoglobus</taxon>
    </lineage>
</organism>
<sequence length="197" mass="23031">MAIASIIQESAISTLAREEDNCGDAILMGWVRQGNHTAFTRLVERHAERFYRLAYRYLQHRQEAEDIVQQSFTRLWGQPELWNPAKQVQFTTWFYRVIINACLDARKGRRIWVEVSEEINDTALLPDDRLQKHEEQRVLEREIQALPERQQTALNLCFYEGISNQEAAEIMGIGLKALQSLLIRAKTTLKERMKICL</sequence>
<dbReference type="KEGG" id="ntt:TAO_1602"/>
<dbReference type="SUPFAM" id="SSF88946">
    <property type="entry name" value="Sigma2 domain of RNA polymerase sigma factors"/>
    <property type="match status" value="1"/>
</dbReference>
<keyword evidence="5" id="KW-0804">Transcription</keyword>
<protein>
    <submittedName>
        <fullName evidence="8">RNA polymerase sigma-70 factor ECF family protein</fullName>
    </submittedName>
</protein>
<evidence type="ECO:0000256" key="1">
    <source>
        <dbReference type="ARBA" id="ARBA00010641"/>
    </source>
</evidence>
<evidence type="ECO:0000256" key="4">
    <source>
        <dbReference type="ARBA" id="ARBA00023125"/>
    </source>
</evidence>
<comment type="similarity">
    <text evidence="1">Belongs to the sigma-70 factor family. ECF subfamily.</text>
</comment>
<feature type="domain" description="RNA polymerase sigma factor 70 region 4 type 2" evidence="7">
    <location>
        <begin position="138"/>
        <end position="189"/>
    </location>
</feature>
<evidence type="ECO:0000259" key="6">
    <source>
        <dbReference type="Pfam" id="PF04542"/>
    </source>
</evidence>
<dbReference type="NCBIfam" id="TIGR02937">
    <property type="entry name" value="sigma70-ECF"/>
    <property type="match status" value="1"/>
</dbReference>
<reference evidence="8 9" key="1">
    <citation type="journal article" date="2017" name="ISME J.">
        <title>An acid-tolerant ammonia-oxidizing ?-proteobacterium from soil.</title>
        <authorList>
            <person name="Hayatsu M."/>
            <person name="Tago K."/>
            <person name="Uchiyama I."/>
            <person name="Toyoda A."/>
            <person name="Wang Y."/>
            <person name="Shimomura Y."/>
            <person name="Okubo T."/>
            <person name="Kurisu F."/>
            <person name="Hirono Y."/>
            <person name="Nonaka K."/>
            <person name="Akiyama H."/>
            <person name="Itoh T."/>
            <person name="Takami H."/>
        </authorList>
    </citation>
    <scope>NUCLEOTIDE SEQUENCE [LARGE SCALE GENOMIC DNA]</scope>
    <source>
        <strain evidence="8 9">TAO100</strain>
    </source>
</reference>
<dbReference type="EMBL" id="AP014836">
    <property type="protein sequence ID" value="BAW80972.1"/>
    <property type="molecule type" value="Genomic_DNA"/>
</dbReference>
<dbReference type="Gene3D" id="1.10.1740.10">
    <property type="match status" value="1"/>
</dbReference>
<dbReference type="Pfam" id="PF08281">
    <property type="entry name" value="Sigma70_r4_2"/>
    <property type="match status" value="1"/>
</dbReference>
<feature type="domain" description="RNA polymerase sigma-70 region 2" evidence="6">
    <location>
        <begin position="42"/>
        <end position="109"/>
    </location>
</feature>
<dbReference type="AlphaFoldDB" id="A0A1Q2SPC2"/>
<accession>A0A1Q2SPC2</accession>
<keyword evidence="3" id="KW-0731">Sigma factor</keyword>
<dbReference type="PANTHER" id="PTHR43133:SF8">
    <property type="entry name" value="RNA POLYMERASE SIGMA FACTOR HI_1459-RELATED"/>
    <property type="match status" value="1"/>
</dbReference>
<dbReference type="OrthoDB" id="9797134at2"/>
<keyword evidence="4" id="KW-0238">DNA-binding</keyword>
<dbReference type="InterPro" id="IPR014284">
    <property type="entry name" value="RNA_pol_sigma-70_dom"/>
</dbReference>
<keyword evidence="2" id="KW-0805">Transcription regulation</keyword>
<dbReference type="GO" id="GO:0006352">
    <property type="term" value="P:DNA-templated transcription initiation"/>
    <property type="evidence" value="ECO:0007669"/>
    <property type="project" value="InterPro"/>
</dbReference>
<evidence type="ECO:0000256" key="3">
    <source>
        <dbReference type="ARBA" id="ARBA00023082"/>
    </source>
</evidence>